<protein>
    <submittedName>
        <fullName evidence="2">Uncharacterized protein</fullName>
    </submittedName>
</protein>
<dbReference type="EMBL" id="BRXY01000081">
    <property type="protein sequence ID" value="GMH63013.1"/>
    <property type="molecule type" value="Genomic_DNA"/>
</dbReference>
<proteinExistence type="predicted"/>
<gene>
    <name evidence="2" type="ORF">TrST_g9916</name>
</gene>
<comment type="caution">
    <text evidence="2">The sequence shown here is derived from an EMBL/GenBank/DDBJ whole genome shotgun (WGS) entry which is preliminary data.</text>
</comment>
<keyword evidence="3" id="KW-1185">Reference proteome</keyword>
<sequence length="639" mass="71371">MQKLSSVHNPHRGRLGDKEKFNPSQELRHLNASIGNRIRNLLSHQRTVTQTVTSLGYFINDINAIKVVNPPAGVGEMNTLCEQEVELSESLKLVSSLSSIPVLSLSSSKTFEAWEAQFLLILNLESTIPNLRSSVDPEQLDSACATLSAIKATLVSSLTNCLEEMEKTPPHLLSLSSSSYFKHPLLSSTYSDFLRASLTDRWITYLTPPASTIESLLTRLTVYSIDPLPPSLSSLRLTALSSVVSSTLTLHPPSTLSLPELISLLTLLPPELKSQITSVKLAFITLVKPSLDTSLKTCLDKRQTTTHRGIIVTTLQADIILTVKSYLDIREGCEELKGVVMSSLQNVVGRMEGVEDYVEAVGDVYAVSELVEGLEVVGVGEVGECLMGRAEVGLEDVVGRPYGDLEVEGVEFFGNKWFDDRENFLSKILVSTVADYTVELESLLSSSPWLLRRSSLFHNSKLISYILTQLTTVSQTLTFHLKNVSTANLKHALLKHKRRMSQSIQRRASTIIGEVEINDEEEDDEPRPWDDRIRARRIFDSDLRVFKTHFEGWRFEVLEVLSKLIDGRDFEDAVKFDSYVSEGGLGFDGVTLKVFEALKVLGGRDFDEVLEEERRIVKIGKWQVIEEGKNEGLRRFLNI</sequence>
<accession>A0A9W7E5C4</accession>
<feature type="region of interest" description="Disordered" evidence="1">
    <location>
        <begin position="1"/>
        <end position="22"/>
    </location>
</feature>
<evidence type="ECO:0000256" key="1">
    <source>
        <dbReference type="SAM" id="MobiDB-lite"/>
    </source>
</evidence>
<evidence type="ECO:0000313" key="2">
    <source>
        <dbReference type="EMBL" id="GMH63013.1"/>
    </source>
</evidence>
<organism evidence="2 3">
    <name type="scientific">Triparma strigata</name>
    <dbReference type="NCBI Taxonomy" id="1606541"/>
    <lineage>
        <taxon>Eukaryota</taxon>
        <taxon>Sar</taxon>
        <taxon>Stramenopiles</taxon>
        <taxon>Ochrophyta</taxon>
        <taxon>Bolidophyceae</taxon>
        <taxon>Parmales</taxon>
        <taxon>Triparmaceae</taxon>
        <taxon>Triparma</taxon>
    </lineage>
</organism>
<name>A0A9W7E5C4_9STRA</name>
<evidence type="ECO:0000313" key="3">
    <source>
        <dbReference type="Proteomes" id="UP001165085"/>
    </source>
</evidence>
<reference evidence="3" key="1">
    <citation type="journal article" date="2023" name="Commun. Biol.">
        <title>Genome analysis of Parmales, the sister group of diatoms, reveals the evolutionary specialization of diatoms from phago-mixotrophs to photoautotrophs.</title>
        <authorList>
            <person name="Ban H."/>
            <person name="Sato S."/>
            <person name="Yoshikawa S."/>
            <person name="Yamada K."/>
            <person name="Nakamura Y."/>
            <person name="Ichinomiya M."/>
            <person name="Sato N."/>
            <person name="Blanc-Mathieu R."/>
            <person name="Endo H."/>
            <person name="Kuwata A."/>
            <person name="Ogata H."/>
        </authorList>
    </citation>
    <scope>NUCLEOTIDE SEQUENCE [LARGE SCALE GENOMIC DNA]</scope>
    <source>
        <strain evidence="3">NIES 3701</strain>
    </source>
</reference>
<dbReference type="AlphaFoldDB" id="A0A9W7E5C4"/>
<dbReference type="Proteomes" id="UP001165085">
    <property type="component" value="Unassembled WGS sequence"/>
</dbReference>
<dbReference type="OrthoDB" id="10584824at2759"/>